<dbReference type="AlphaFoldDB" id="A0AAV4GZY1"/>
<keyword evidence="2" id="KW-0812">Transmembrane</keyword>
<evidence type="ECO:0000313" key="4">
    <source>
        <dbReference type="Proteomes" id="UP000762676"/>
    </source>
</evidence>
<comment type="caution">
    <text evidence="3">The sequence shown here is derived from an EMBL/GenBank/DDBJ whole genome shotgun (WGS) entry which is preliminary data.</text>
</comment>
<dbReference type="Proteomes" id="UP000762676">
    <property type="component" value="Unassembled WGS sequence"/>
</dbReference>
<evidence type="ECO:0000256" key="1">
    <source>
        <dbReference type="SAM" id="MobiDB-lite"/>
    </source>
</evidence>
<name>A0AAV4GZY1_9GAST</name>
<organism evidence="3 4">
    <name type="scientific">Elysia marginata</name>
    <dbReference type="NCBI Taxonomy" id="1093978"/>
    <lineage>
        <taxon>Eukaryota</taxon>
        <taxon>Metazoa</taxon>
        <taxon>Spiralia</taxon>
        <taxon>Lophotrochozoa</taxon>
        <taxon>Mollusca</taxon>
        <taxon>Gastropoda</taxon>
        <taxon>Heterobranchia</taxon>
        <taxon>Euthyneura</taxon>
        <taxon>Panpulmonata</taxon>
        <taxon>Sacoglossa</taxon>
        <taxon>Placobranchoidea</taxon>
        <taxon>Plakobranchidae</taxon>
        <taxon>Elysia</taxon>
    </lineage>
</organism>
<proteinExistence type="predicted"/>
<reference evidence="3 4" key="1">
    <citation type="journal article" date="2021" name="Elife">
        <title>Chloroplast acquisition without the gene transfer in kleptoplastic sea slugs, Plakobranchus ocellatus.</title>
        <authorList>
            <person name="Maeda T."/>
            <person name="Takahashi S."/>
            <person name="Yoshida T."/>
            <person name="Shimamura S."/>
            <person name="Takaki Y."/>
            <person name="Nagai Y."/>
            <person name="Toyoda A."/>
            <person name="Suzuki Y."/>
            <person name="Arimoto A."/>
            <person name="Ishii H."/>
            <person name="Satoh N."/>
            <person name="Nishiyama T."/>
            <person name="Hasebe M."/>
            <person name="Maruyama T."/>
            <person name="Minagawa J."/>
            <person name="Obokata J."/>
            <person name="Shigenobu S."/>
        </authorList>
    </citation>
    <scope>NUCLEOTIDE SEQUENCE [LARGE SCALE GENOMIC DNA]</scope>
</reference>
<dbReference type="EMBL" id="BMAT01005338">
    <property type="protein sequence ID" value="GFR91312.1"/>
    <property type="molecule type" value="Genomic_DNA"/>
</dbReference>
<keyword evidence="2" id="KW-0472">Membrane</keyword>
<sequence>MNDIRCTHSKEALITNYIPLFYMAVFTKNLFHLYLMLSIFRIDGSITTRMRRIKSSPQTSGWKRLSSSLSWPGLPKVKDYRHRFPLRAVTPIKTAFMPLLKLTLKADKSSMKLPEFPHKCKEATLAKSGDSNCESRKLKHQAREMK</sequence>
<feature type="compositionally biased region" description="Basic and acidic residues" evidence="1">
    <location>
        <begin position="133"/>
        <end position="146"/>
    </location>
</feature>
<protein>
    <submittedName>
        <fullName evidence="3">Uncharacterized protein</fullName>
    </submittedName>
</protein>
<evidence type="ECO:0000256" key="2">
    <source>
        <dbReference type="SAM" id="Phobius"/>
    </source>
</evidence>
<feature type="region of interest" description="Disordered" evidence="1">
    <location>
        <begin position="127"/>
        <end position="146"/>
    </location>
</feature>
<keyword evidence="4" id="KW-1185">Reference proteome</keyword>
<gene>
    <name evidence="3" type="ORF">ElyMa_002589600</name>
</gene>
<evidence type="ECO:0000313" key="3">
    <source>
        <dbReference type="EMBL" id="GFR91312.1"/>
    </source>
</evidence>
<feature type="transmembrane region" description="Helical" evidence="2">
    <location>
        <begin position="20"/>
        <end position="42"/>
    </location>
</feature>
<accession>A0AAV4GZY1</accession>
<keyword evidence="2" id="KW-1133">Transmembrane helix</keyword>